<gene>
    <name evidence="1" type="ordered locus">Echvi_3963</name>
</gene>
<evidence type="ECO:0008006" key="3">
    <source>
        <dbReference type="Google" id="ProtNLM"/>
    </source>
</evidence>
<dbReference type="eggNOG" id="COG4198">
    <property type="taxonomic scope" value="Bacteria"/>
</dbReference>
<evidence type="ECO:0000313" key="2">
    <source>
        <dbReference type="Proteomes" id="UP000010796"/>
    </source>
</evidence>
<dbReference type="HOGENOM" id="CLU_031277_2_0_10"/>
<dbReference type="PATRIC" id="fig|926556.3.peg.4175"/>
<protein>
    <recommendedName>
        <fullName evidence="3">DUF1015 domain-containing protein</fullName>
    </recommendedName>
</protein>
<dbReference type="STRING" id="926556.Echvi_3963"/>
<sequence>MAEIIPFRAWRYAPKFRPQISQLSLPALESYDEDNLSSRYRLPQNSIHLALPESPSPTKAATLLDNWKSSGVLIQDPLPSIYVYFQHFNLPGSSNLYCRKGFIAFIRAYHWEDRVVLRHEDTISHALPNRVQQLEKSQIHPTPTLGLYEDPQDALTPLMDQAMKTPLYDFKNDLGIREQLAAITQEKDIMQFVQLLKGQQVILADGHHRFQAAILHRDNCKRKGATHTGMEGYNYHMMNFTNLHSDALKILPTHRVISNVNITKEHLLQKTALYFTVERIPDDTSLESFTITKPWTYMLMLRGDAYEISLRKEKFNQFAATLPDTVKRLDISVLHYFFVECIIGIPMNEQRSSEQITFETDLIKCQEKLSQHQADVAIITREISVNTVMEVCKSGYTLPQKTTNFYPKTSSGLLFGSIKENEFSTFP</sequence>
<reference evidence="2" key="1">
    <citation type="submission" date="2012-02" db="EMBL/GenBank/DDBJ databases">
        <title>The complete genome of Echinicola vietnamensis DSM 17526.</title>
        <authorList>
            <person name="Lucas S."/>
            <person name="Copeland A."/>
            <person name="Lapidus A."/>
            <person name="Glavina del Rio T."/>
            <person name="Dalin E."/>
            <person name="Tice H."/>
            <person name="Bruce D."/>
            <person name="Goodwin L."/>
            <person name="Pitluck S."/>
            <person name="Peters L."/>
            <person name="Ovchinnikova G."/>
            <person name="Teshima H."/>
            <person name="Kyrpides N."/>
            <person name="Mavromatis K."/>
            <person name="Ivanova N."/>
            <person name="Brettin T."/>
            <person name="Detter J.C."/>
            <person name="Han C."/>
            <person name="Larimer F."/>
            <person name="Land M."/>
            <person name="Hauser L."/>
            <person name="Markowitz V."/>
            <person name="Cheng J.-F."/>
            <person name="Hugenholtz P."/>
            <person name="Woyke T."/>
            <person name="Wu D."/>
            <person name="Brambilla E."/>
            <person name="Klenk H.-P."/>
            <person name="Eisen J.A."/>
        </authorList>
    </citation>
    <scope>NUCLEOTIDE SEQUENCE [LARGE SCALE GENOMIC DNA]</scope>
    <source>
        <strain evidence="2">DSM 17526 / LMG 23754 / KMM 6221</strain>
    </source>
</reference>
<dbReference type="AlphaFoldDB" id="L0G4D7"/>
<dbReference type="EMBL" id="CP003346">
    <property type="protein sequence ID" value="AGA80173.1"/>
    <property type="molecule type" value="Genomic_DNA"/>
</dbReference>
<proteinExistence type="predicted"/>
<dbReference type="KEGG" id="evi:Echvi_3963"/>
<dbReference type="PANTHER" id="PTHR36454">
    <property type="entry name" value="LMO2823 PROTEIN"/>
    <property type="match status" value="1"/>
</dbReference>
<accession>L0G4D7</accession>
<dbReference type="Proteomes" id="UP000010796">
    <property type="component" value="Chromosome"/>
</dbReference>
<organism evidence="1 2">
    <name type="scientific">Echinicola vietnamensis (strain DSM 17526 / LMG 23754 / KMM 6221)</name>
    <dbReference type="NCBI Taxonomy" id="926556"/>
    <lineage>
        <taxon>Bacteria</taxon>
        <taxon>Pseudomonadati</taxon>
        <taxon>Bacteroidota</taxon>
        <taxon>Cytophagia</taxon>
        <taxon>Cytophagales</taxon>
        <taxon>Cyclobacteriaceae</taxon>
        <taxon>Echinicola</taxon>
    </lineage>
</organism>
<evidence type="ECO:0000313" key="1">
    <source>
        <dbReference type="EMBL" id="AGA80173.1"/>
    </source>
</evidence>
<keyword evidence="2" id="KW-1185">Reference proteome</keyword>
<dbReference type="PANTHER" id="PTHR36454:SF1">
    <property type="entry name" value="DUF1015 DOMAIN-CONTAINING PROTEIN"/>
    <property type="match status" value="1"/>
</dbReference>
<dbReference type="InterPro" id="IPR008323">
    <property type="entry name" value="UCP033563"/>
</dbReference>
<dbReference type="OrthoDB" id="9781616at2"/>
<name>L0G4D7_ECHVK</name>
<dbReference type="Pfam" id="PF06245">
    <property type="entry name" value="DUF1015"/>
    <property type="match status" value="1"/>
</dbReference>
<dbReference type="RefSeq" id="WP_015267711.1">
    <property type="nucleotide sequence ID" value="NC_019904.1"/>
</dbReference>